<dbReference type="InterPro" id="IPR010562">
    <property type="entry name" value="Haemolymph_juvenile_hormone-bd"/>
</dbReference>
<reference evidence="2" key="1">
    <citation type="submission" date="2015-09" db="EMBL/GenBank/DDBJ databases">
        <title>Molecular characterization of Rhynchophorus ferrugineus (Olivier) (Coleoptera: Curculionidae) transcriptome.</title>
        <authorList>
            <person name="Hussain A."/>
            <person name="Rizwan-ul-Haq M."/>
            <person name="Al-Ayedh H."/>
            <person name="Al-Jabr A.M."/>
        </authorList>
    </citation>
    <scope>NUCLEOTIDE SEQUENCE</scope>
    <source>
        <strain evidence="2">RPWSSHCyp32</strain>
    </source>
</reference>
<dbReference type="SMR" id="A0A140DKV0"/>
<protein>
    <submittedName>
        <fullName evidence="2">Juvenile hormone binding protein</fullName>
    </submittedName>
</protein>
<dbReference type="PANTHER" id="PTHR11008:SF9">
    <property type="entry name" value="PROTEIN TAKEOUT-LIKE PROTEIN"/>
    <property type="match status" value="1"/>
</dbReference>
<dbReference type="AlphaFoldDB" id="A0A140DKV0"/>
<dbReference type="SMART" id="SM00700">
    <property type="entry name" value="JHBP"/>
    <property type="match status" value="1"/>
</dbReference>
<accession>A0A140DKV0</accession>
<feature type="signal peptide" evidence="1">
    <location>
        <begin position="1"/>
        <end position="17"/>
    </location>
</feature>
<proteinExistence type="evidence at transcript level"/>
<feature type="non-terminal residue" evidence="2">
    <location>
        <position position="1"/>
    </location>
</feature>
<feature type="chain" id="PRO_5007301916" evidence="1">
    <location>
        <begin position="18"/>
        <end position="233"/>
    </location>
</feature>
<dbReference type="Gene3D" id="3.15.10.30">
    <property type="entry name" value="Haemolymph juvenile hormone binding protein"/>
    <property type="match status" value="1"/>
</dbReference>
<dbReference type="Pfam" id="PF06585">
    <property type="entry name" value="JHBP"/>
    <property type="match status" value="1"/>
</dbReference>
<organism evidence="2">
    <name type="scientific">Rhynchophorus ferrugineus</name>
    <name type="common">Red palm weevil</name>
    <name type="synonym">Curculio ferrugineus</name>
    <dbReference type="NCBI Taxonomy" id="354439"/>
    <lineage>
        <taxon>Eukaryota</taxon>
        <taxon>Metazoa</taxon>
        <taxon>Ecdysozoa</taxon>
        <taxon>Arthropoda</taxon>
        <taxon>Hexapoda</taxon>
        <taxon>Insecta</taxon>
        <taxon>Pterygota</taxon>
        <taxon>Neoptera</taxon>
        <taxon>Endopterygota</taxon>
        <taxon>Coleoptera</taxon>
        <taxon>Polyphaga</taxon>
        <taxon>Cucujiformia</taxon>
        <taxon>Curculionidae</taxon>
        <taxon>Dryophthorinae</taxon>
        <taxon>Rhynchophorus</taxon>
    </lineage>
</organism>
<dbReference type="EMBL" id="KT748784">
    <property type="protein sequence ID" value="AMK48565.1"/>
    <property type="molecule type" value="mRNA"/>
</dbReference>
<sequence>MKFGLIILIAAFGLTNADSWDALQWFLGCCRKAMTNGVPAVPVPVHDPLVIDNFTYEYNSVLFDADIAITNNVLHDLLNLSWPVLNITDFTDPARNLIHYGIYWPLLNFTGDYEVDYKVPLLPAVKYSGSYNILLHHVDWWGIFDFVQPGQENVTMEVDEFTLSSKIVDVDVTLTGFFGDDAVALVLKEGIKYLFNNFPSAAAEFLRVKRFNEFWGEHPERIDAVFDYCLENE</sequence>
<evidence type="ECO:0000256" key="1">
    <source>
        <dbReference type="SAM" id="SignalP"/>
    </source>
</evidence>
<evidence type="ECO:0000313" key="2">
    <source>
        <dbReference type="EMBL" id="AMK48565.1"/>
    </source>
</evidence>
<dbReference type="PANTHER" id="PTHR11008">
    <property type="entry name" value="PROTEIN TAKEOUT-LIKE PROTEIN"/>
    <property type="match status" value="1"/>
</dbReference>
<name>A0A140DKV0_RHYFE</name>
<dbReference type="InterPro" id="IPR038606">
    <property type="entry name" value="To_sf"/>
</dbReference>
<keyword evidence="1" id="KW-0732">Signal</keyword>